<dbReference type="InterPro" id="IPR000182">
    <property type="entry name" value="GNAT_dom"/>
</dbReference>
<dbReference type="InterPro" id="IPR051908">
    <property type="entry name" value="Ribosomal_N-acetyltransferase"/>
</dbReference>
<dbReference type="SUPFAM" id="SSF55729">
    <property type="entry name" value="Acyl-CoA N-acyltransferases (Nat)"/>
    <property type="match status" value="1"/>
</dbReference>
<dbReference type="AlphaFoldDB" id="A0A3B7M093"/>
<dbReference type="Gene3D" id="3.40.630.30">
    <property type="match status" value="1"/>
</dbReference>
<evidence type="ECO:0000259" key="1">
    <source>
        <dbReference type="PROSITE" id="PS51186"/>
    </source>
</evidence>
<name>A0A3B7M093_9GAMM</name>
<dbReference type="PANTHER" id="PTHR43441">
    <property type="entry name" value="RIBOSOMAL-PROTEIN-SERINE ACETYLTRANSFERASE"/>
    <property type="match status" value="1"/>
</dbReference>
<protein>
    <submittedName>
        <fullName evidence="2">N-acetyltransferase</fullName>
    </submittedName>
</protein>
<keyword evidence="2" id="KW-0808">Transferase</keyword>
<evidence type="ECO:0000313" key="3">
    <source>
        <dbReference type="Proteomes" id="UP000263753"/>
    </source>
</evidence>
<dbReference type="Proteomes" id="UP000263753">
    <property type="component" value="Chromosome"/>
</dbReference>
<dbReference type="KEGG" id="achi:CDG60_04960"/>
<dbReference type="EMBL" id="CP032134">
    <property type="protein sequence ID" value="AXY55983.1"/>
    <property type="molecule type" value="Genomic_DNA"/>
</dbReference>
<sequence>MRNYLKTELNDLGQTVGQKLQPTQPVQYEATVLEGDAVRLLPLNPTVLNEQNIQTLWAAVCAEPDPSCWTYLPYDAFLSEAELMQTLAQHFNFPGSVHYLVEVNGRCCGWIALLNIRKDSQALEIGNVYFSQKMKRSRASTEVLYLLLQSCFQQGFRRVEWKCDNLNEPSKRAALRFGFQYEGLFRQDRISKGRNRNTAWFSMLDDEWRILQTAYQSWLKPDNFDENGRQKSTLSAFAEQLISTL</sequence>
<dbReference type="GO" id="GO:0008999">
    <property type="term" value="F:protein-N-terminal-alanine acetyltransferase activity"/>
    <property type="evidence" value="ECO:0007669"/>
    <property type="project" value="TreeGrafter"/>
</dbReference>
<gene>
    <name evidence="2" type="ORF">CDG60_04960</name>
</gene>
<reference evidence="3" key="1">
    <citation type="submission" date="2018-09" db="EMBL/GenBank/DDBJ databases">
        <title>The complete genome of Acinetobacter sp. strain WCHAc010005.</title>
        <authorList>
            <person name="Hu Y."/>
            <person name="Long H."/>
            <person name="Feng Y."/>
            <person name="Zong Z."/>
        </authorList>
    </citation>
    <scope>NUCLEOTIDE SEQUENCE [LARGE SCALE GENOMIC DNA]</scope>
    <source>
        <strain evidence="3">WCHAc010005</strain>
    </source>
</reference>
<dbReference type="GO" id="GO:1990189">
    <property type="term" value="F:protein N-terminal-serine acetyltransferase activity"/>
    <property type="evidence" value="ECO:0007669"/>
    <property type="project" value="TreeGrafter"/>
</dbReference>
<dbReference type="PROSITE" id="PS51186">
    <property type="entry name" value="GNAT"/>
    <property type="match status" value="1"/>
</dbReference>
<feature type="domain" description="N-acetyltransferase" evidence="1">
    <location>
        <begin position="38"/>
        <end position="197"/>
    </location>
</feature>
<evidence type="ECO:0000313" key="2">
    <source>
        <dbReference type="EMBL" id="AXY55983.1"/>
    </source>
</evidence>
<dbReference type="RefSeq" id="WP_087513430.1">
    <property type="nucleotide sequence ID" value="NZ_CP032134.1"/>
</dbReference>
<organism evidence="2 3">
    <name type="scientific">Acinetobacter chinensis</name>
    <dbReference type="NCBI Taxonomy" id="2004650"/>
    <lineage>
        <taxon>Bacteria</taxon>
        <taxon>Pseudomonadati</taxon>
        <taxon>Pseudomonadota</taxon>
        <taxon>Gammaproteobacteria</taxon>
        <taxon>Moraxellales</taxon>
        <taxon>Moraxellaceae</taxon>
        <taxon>Acinetobacter</taxon>
    </lineage>
</organism>
<accession>A0A3B7M093</accession>
<dbReference type="PANTHER" id="PTHR43441:SF2">
    <property type="entry name" value="FAMILY ACETYLTRANSFERASE, PUTATIVE (AFU_ORTHOLOGUE AFUA_7G00850)-RELATED"/>
    <property type="match status" value="1"/>
</dbReference>
<dbReference type="InterPro" id="IPR016181">
    <property type="entry name" value="Acyl_CoA_acyltransferase"/>
</dbReference>
<dbReference type="Pfam" id="PF00583">
    <property type="entry name" value="Acetyltransf_1"/>
    <property type="match status" value="1"/>
</dbReference>
<proteinExistence type="predicted"/>